<organism evidence="2 3">
    <name type="scientific">Daphnia pulex</name>
    <name type="common">Water flea</name>
    <dbReference type="NCBI Taxonomy" id="6669"/>
    <lineage>
        <taxon>Eukaryota</taxon>
        <taxon>Metazoa</taxon>
        <taxon>Ecdysozoa</taxon>
        <taxon>Arthropoda</taxon>
        <taxon>Crustacea</taxon>
        <taxon>Branchiopoda</taxon>
        <taxon>Diplostraca</taxon>
        <taxon>Cladocera</taxon>
        <taxon>Anomopoda</taxon>
        <taxon>Daphniidae</taxon>
        <taxon>Daphnia</taxon>
    </lineage>
</organism>
<evidence type="ECO:0000313" key="2">
    <source>
        <dbReference type="EMBL" id="EFX86538.1"/>
    </source>
</evidence>
<feature type="compositionally biased region" description="Pro residues" evidence="1">
    <location>
        <begin position="288"/>
        <end position="309"/>
    </location>
</feature>
<dbReference type="AlphaFoldDB" id="E9G1Q5"/>
<feature type="region of interest" description="Disordered" evidence="1">
    <location>
        <begin position="1"/>
        <end position="20"/>
    </location>
</feature>
<feature type="compositionally biased region" description="Basic and acidic residues" evidence="1">
    <location>
        <begin position="135"/>
        <end position="144"/>
    </location>
</feature>
<dbReference type="OMA" id="IFPNAND"/>
<evidence type="ECO:0000256" key="1">
    <source>
        <dbReference type="SAM" id="MobiDB-lite"/>
    </source>
</evidence>
<feature type="compositionally biased region" description="Basic residues" evidence="1">
    <location>
        <begin position="253"/>
        <end position="262"/>
    </location>
</feature>
<feature type="compositionally biased region" description="Polar residues" evidence="1">
    <location>
        <begin position="419"/>
        <end position="432"/>
    </location>
</feature>
<feature type="compositionally biased region" description="Low complexity" evidence="1">
    <location>
        <begin position="73"/>
        <end position="82"/>
    </location>
</feature>
<proteinExistence type="predicted"/>
<feature type="compositionally biased region" description="Polar residues" evidence="1">
    <location>
        <begin position="58"/>
        <end position="72"/>
    </location>
</feature>
<evidence type="ECO:0000313" key="3">
    <source>
        <dbReference type="Proteomes" id="UP000000305"/>
    </source>
</evidence>
<feature type="compositionally biased region" description="Polar residues" evidence="1">
    <location>
        <begin position="161"/>
        <end position="192"/>
    </location>
</feature>
<keyword evidence="3" id="KW-1185">Reference proteome</keyword>
<gene>
    <name evidence="2" type="ORF">DAPPUDRAFT_236308</name>
</gene>
<name>E9G1Q5_DAPPU</name>
<dbReference type="KEGG" id="dpx:DAPPUDRAFT_236308"/>
<sequence>MVPLSFHKPGKKSKESTYIVLPPLPSANQAKSVGSQGPHHPIYISKQDTAFHQPGPPYSQTQSAPTGPAQNTQPSSFSPQQPTSYEAPPNSPVSPNAESEHHEDAVSPPAHSDSRYSKWFSKLKRRKSNQPQPEKPQHEPETFQDKPPNQASGAIPETIFYYQNGSPYNQPSATPNQPGNGQSPTFLRQPQIANSPSQPAPARPANNQPQSAPPTHPGVFSSQINFDSRDNFPHSVIEVLEQPPPSGNLYSKLIKKMKRNKTQKPEPVKVVSQAEPIFSPIQTENIPPSDPAPYRPLQSPPQQQPPPRPASANIVKPQSTATNLPSDPALYRRPQLPSQLSPPGPANIVKPQPTASPVPHSSHHQAPNKPARPEAATPPAGHSHTKRPPATVEKQPLFPESETFFSSANRPDFGGPTPFQKQTENKGTNESSDGFFEFGIFPNANDFFEQNFAG</sequence>
<protein>
    <submittedName>
        <fullName evidence="2">Uncharacterized protein</fullName>
    </submittedName>
</protein>
<accession>E9G1Q5</accession>
<dbReference type="HOGENOM" id="CLU_603076_0_0_1"/>
<dbReference type="EMBL" id="GL732529">
    <property type="protein sequence ID" value="EFX86538.1"/>
    <property type="molecule type" value="Genomic_DNA"/>
</dbReference>
<dbReference type="Proteomes" id="UP000000305">
    <property type="component" value="Unassembled WGS sequence"/>
</dbReference>
<dbReference type="OrthoDB" id="6362752at2759"/>
<feature type="compositionally biased region" description="Polar residues" evidence="1">
    <location>
        <begin position="26"/>
        <end position="35"/>
    </location>
</feature>
<feature type="region of interest" description="Disordered" evidence="1">
    <location>
        <begin position="25"/>
        <end position="433"/>
    </location>
</feature>
<feature type="compositionally biased region" description="Polar residues" evidence="1">
    <location>
        <begin position="316"/>
        <end position="325"/>
    </location>
</feature>
<dbReference type="InParanoid" id="E9G1Q5"/>
<reference evidence="2 3" key="1">
    <citation type="journal article" date="2011" name="Science">
        <title>The ecoresponsive genome of Daphnia pulex.</title>
        <authorList>
            <person name="Colbourne J.K."/>
            <person name="Pfrender M.E."/>
            <person name="Gilbert D."/>
            <person name="Thomas W.K."/>
            <person name="Tucker A."/>
            <person name="Oakley T.H."/>
            <person name="Tokishita S."/>
            <person name="Aerts A."/>
            <person name="Arnold G.J."/>
            <person name="Basu M.K."/>
            <person name="Bauer D.J."/>
            <person name="Caceres C.E."/>
            <person name="Carmel L."/>
            <person name="Casola C."/>
            <person name="Choi J.H."/>
            <person name="Detter J.C."/>
            <person name="Dong Q."/>
            <person name="Dusheyko S."/>
            <person name="Eads B.D."/>
            <person name="Frohlich T."/>
            <person name="Geiler-Samerotte K.A."/>
            <person name="Gerlach D."/>
            <person name="Hatcher P."/>
            <person name="Jogdeo S."/>
            <person name="Krijgsveld J."/>
            <person name="Kriventseva E.V."/>
            <person name="Kultz D."/>
            <person name="Laforsch C."/>
            <person name="Lindquist E."/>
            <person name="Lopez J."/>
            <person name="Manak J.R."/>
            <person name="Muller J."/>
            <person name="Pangilinan J."/>
            <person name="Patwardhan R.P."/>
            <person name="Pitluck S."/>
            <person name="Pritham E.J."/>
            <person name="Rechtsteiner A."/>
            <person name="Rho M."/>
            <person name="Rogozin I.B."/>
            <person name="Sakarya O."/>
            <person name="Salamov A."/>
            <person name="Schaack S."/>
            <person name="Shapiro H."/>
            <person name="Shiga Y."/>
            <person name="Skalitzky C."/>
            <person name="Smith Z."/>
            <person name="Souvorov A."/>
            <person name="Sung W."/>
            <person name="Tang Z."/>
            <person name="Tsuchiya D."/>
            <person name="Tu H."/>
            <person name="Vos H."/>
            <person name="Wang M."/>
            <person name="Wolf Y.I."/>
            <person name="Yamagata H."/>
            <person name="Yamada T."/>
            <person name="Ye Y."/>
            <person name="Shaw J.R."/>
            <person name="Andrews J."/>
            <person name="Crease T.J."/>
            <person name="Tang H."/>
            <person name="Lucas S.M."/>
            <person name="Robertson H.M."/>
            <person name="Bork P."/>
            <person name="Koonin E.V."/>
            <person name="Zdobnov E.M."/>
            <person name="Grigoriev I.V."/>
            <person name="Lynch M."/>
            <person name="Boore J.L."/>
        </authorList>
    </citation>
    <scope>NUCLEOTIDE SEQUENCE [LARGE SCALE GENOMIC DNA]</scope>
</reference>